<dbReference type="Pfam" id="PF07331">
    <property type="entry name" value="TctB"/>
    <property type="match status" value="1"/>
</dbReference>
<evidence type="ECO:0000313" key="3">
    <source>
        <dbReference type="EMBL" id="GES17252.1"/>
    </source>
</evidence>
<proteinExistence type="predicted"/>
<keyword evidence="1" id="KW-1133">Transmembrane helix</keyword>
<evidence type="ECO:0000259" key="2">
    <source>
        <dbReference type="Pfam" id="PF07331"/>
    </source>
</evidence>
<dbReference type="InterPro" id="IPR009936">
    <property type="entry name" value="DUF1468"/>
</dbReference>
<dbReference type="OrthoDB" id="8902299at2"/>
<evidence type="ECO:0000256" key="1">
    <source>
        <dbReference type="SAM" id="Phobius"/>
    </source>
</evidence>
<evidence type="ECO:0000313" key="4">
    <source>
        <dbReference type="Proteomes" id="UP000377595"/>
    </source>
</evidence>
<feature type="transmembrane region" description="Helical" evidence="1">
    <location>
        <begin position="115"/>
        <end position="134"/>
    </location>
</feature>
<sequence length="164" mass="17475">MSAPPPDTGPSRRLLRDTIGSAVCMLVAVVIMLASLSYGLRGRTQVVGPGLFPMIVASFLLLLGALWAYQAWTGRVATSDEPVEIPDRAGVRSIVVTSLVVLACAVLFDRLDFRLTMFGVPFVVLRYVFGQPLARSVGAGLAITIVSYLVLAEGLGLAVPVFRL</sequence>
<keyword evidence="4" id="KW-1185">Reference proteome</keyword>
<dbReference type="AlphaFoldDB" id="A0A5M3X943"/>
<feature type="transmembrane region" description="Helical" evidence="1">
    <location>
        <begin position="20"/>
        <end position="39"/>
    </location>
</feature>
<accession>A0A5M3X943</accession>
<reference evidence="3 4" key="1">
    <citation type="submission" date="2019-10" db="EMBL/GenBank/DDBJ databases">
        <title>Whole genome shotgun sequence of Acrocarpospora pleiomorpha NBRC 16267.</title>
        <authorList>
            <person name="Ichikawa N."/>
            <person name="Kimura A."/>
            <person name="Kitahashi Y."/>
            <person name="Komaki H."/>
            <person name="Oguchi A."/>
        </authorList>
    </citation>
    <scope>NUCLEOTIDE SEQUENCE [LARGE SCALE GENOMIC DNA]</scope>
    <source>
        <strain evidence="3 4">NBRC 16267</strain>
    </source>
</reference>
<feature type="transmembrane region" description="Helical" evidence="1">
    <location>
        <begin position="140"/>
        <end position="162"/>
    </location>
</feature>
<name>A0A5M3X943_9ACTN</name>
<dbReference type="RefSeq" id="WP_155342447.1">
    <property type="nucleotide sequence ID" value="NZ_BAAAHM010000001.1"/>
</dbReference>
<gene>
    <name evidence="3" type="ORF">Aple_001470</name>
</gene>
<protein>
    <recommendedName>
        <fullName evidence="2">DUF1468 domain-containing protein</fullName>
    </recommendedName>
</protein>
<feature type="domain" description="DUF1468" evidence="2">
    <location>
        <begin position="21"/>
        <end position="160"/>
    </location>
</feature>
<dbReference type="Proteomes" id="UP000377595">
    <property type="component" value="Unassembled WGS sequence"/>
</dbReference>
<feature type="transmembrane region" description="Helical" evidence="1">
    <location>
        <begin position="89"/>
        <end position="108"/>
    </location>
</feature>
<keyword evidence="1" id="KW-0812">Transmembrane</keyword>
<feature type="transmembrane region" description="Helical" evidence="1">
    <location>
        <begin position="51"/>
        <end position="69"/>
    </location>
</feature>
<dbReference type="EMBL" id="BLAF01000004">
    <property type="protein sequence ID" value="GES17252.1"/>
    <property type="molecule type" value="Genomic_DNA"/>
</dbReference>
<keyword evidence="1" id="KW-0472">Membrane</keyword>
<organism evidence="3 4">
    <name type="scientific">Acrocarpospora pleiomorpha</name>
    <dbReference type="NCBI Taxonomy" id="90975"/>
    <lineage>
        <taxon>Bacteria</taxon>
        <taxon>Bacillati</taxon>
        <taxon>Actinomycetota</taxon>
        <taxon>Actinomycetes</taxon>
        <taxon>Streptosporangiales</taxon>
        <taxon>Streptosporangiaceae</taxon>
        <taxon>Acrocarpospora</taxon>
    </lineage>
</organism>
<comment type="caution">
    <text evidence="3">The sequence shown here is derived from an EMBL/GenBank/DDBJ whole genome shotgun (WGS) entry which is preliminary data.</text>
</comment>